<comment type="caution">
    <text evidence="3">The sequence shown here is derived from an EMBL/GenBank/DDBJ whole genome shotgun (WGS) entry which is preliminary data.</text>
</comment>
<proteinExistence type="predicted"/>
<dbReference type="PRINTS" id="PR00097">
    <property type="entry name" value="ANTSNTHASEII"/>
</dbReference>
<dbReference type="Gene3D" id="3.40.50.880">
    <property type="match status" value="1"/>
</dbReference>
<reference evidence="3 4" key="1">
    <citation type="submission" date="2023-09" db="EMBL/GenBank/DDBJ databases">
        <authorList>
            <person name="Zhai L."/>
        </authorList>
    </citation>
    <scope>NUCLEOTIDE SEQUENCE [LARGE SCALE GENOMIC DNA]</scope>
    <source>
        <strain evidence="3 4">5 N-1</strain>
    </source>
</reference>
<feature type="domain" description="Glutamine amidotransferase" evidence="2">
    <location>
        <begin position="4"/>
        <end position="185"/>
    </location>
</feature>
<keyword evidence="4" id="KW-1185">Reference proteome</keyword>
<gene>
    <name evidence="3" type="ORF">RGC78_14705</name>
</gene>
<evidence type="ECO:0000259" key="2">
    <source>
        <dbReference type="Pfam" id="PF00117"/>
    </source>
</evidence>
<dbReference type="Pfam" id="PF00117">
    <property type="entry name" value="GATase"/>
    <property type="match status" value="1"/>
</dbReference>
<evidence type="ECO:0000313" key="4">
    <source>
        <dbReference type="Proteomes" id="UP001256646"/>
    </source>
</evidence>
<dbReference type="InterPro" id="IPR029062">
    <property type="entry name" value="Class_I_gatase-like"/>
</dbReference>
<dbReference type="NCBIfam" id="TIGR00566">
    <property type="entry name" value="trpG_papA"/>
    <property type="match status" value="1"/>
</dbReference>
<keyword evidence="1" id="KW-0315">Glutamine amidotransferase</keyword>
<keyword evidence="3" id="KW-0456">Lyase</keyword>
<evidence type="ECO:0000256" key="1">
    <source>
        <dbReference type="ARBA" id="ARBA00022962"/>
    </source>
</evidence>
<dbReference type="EMBL" id="JAVJAN010000052">
    <property type="protein sequence ID" value="MDR5588717.1"/>
    <property type="molecule type" value="Genomic_DNA"/>
</dbReference>
<dbReference type="PANTHER" id="PTHR43418">
    <property type="entry name" value="MULTIFUNCTIONAL TRYPTOPHAN BIOSYNTHESIS PROTEIN-RELATED"/>
    <property type="match status" value="1"/>
</dbReference>
<dbReference type="PANTHER" id="PTHR43418:SF4">
    <property type="entry name" value="MULTIFUNCTIONAL TRYPTOPHAN BIOSYNTHESIS PROTEIN"/>
    <property type="match status" value="1"/>
</dbReference>
<dbReference type="PROSITE" id="PS51273">
    <property type="entry name" value="GATASE_TYPE_1"/>
    <property type="match status" value="1"/>
</dbReference>
<dbReference type="SUPFAM" id="SSF52317">
    <property type="entry name" value="Class I glutamine amidotransferase-like"/>
    <property type="match status" value="1"/>
</dbReference>
<evidence type="ECO:0000313" key="3">
    <source>
        <dbReference type="EMBL" id="MDR5588717.1"/>
    </source>
</evidence>
<dbReference type="PRINTS" id="PR00096">
    <property type="entry name" value="GATASE"/>
</dbReference>
<organism evidence="3 4">
    <name type="scientific">Clostridium aquiflavi</name>
    <dbReference type="NCBI Taxonomy" id="3073603"/>
    <lineage>
        <taxon>Bacteria</taxon>
        <taxon>Bacillati</taxon>
        <taxon>Bacillota</taxon>
        <taxon>Clostridia</taxon>
        <taxon>Eubacteriales</taxon>
        <taxon>Clostridiaceae</taxon>
        <taxon>Clostridium</taxon>
    </lineage>
</organism>
<name>A0ABU1EJZ9_9CLOT</name>
<accession>A0ABU1EJZ9</accession>
<dbReference type="InterPro" id="IPR006221">
    <property type="entry name" value="TrpG/PapA_dom"/>
</dbReference>
<dbReference type="Proteomes" id="UP001256646">
    <property type="component" value="Unassembled WGS sequence"/>
</dbReference>
<dbReference type="InterPro" id="IPR050472">
    <property type="entry name" value="Anth_synth/Amidotransfase"/>
</dbReference>
<dbReference type="GO" id="GO:0004049">
    <property type="term" value="F:anthranilate synthase activity"/>
    <property type="evidence" value="ECO:0007669"/>
    <property type="project" value="UniProtKB-EC"/>
</dbReference>
<dbReference type="RefSeq" id="WP_309556884.1">
    <property type="nucleotide sequence ID" value="NZ_JAVJAN010000052.1"/>
</dbReference>
<sequence>MIALIDNYDSFTFNLYQYLREFTEVTVIRNDEITPEELTKLNLNGIVISPGPGRPENAGESINVIKKLGNKIPILGICLGHQAIAVAYGGNVIKANKIFHGKTSKIQIKGRDLFEGVSRKIEVMRYHSLIIDKGSLPEELEVIAETIDTKDIMAIKHKNYKVYGLQFHPESIFTPKGKKIIRNFVEGICNEY</sequence>
<protein>
    <submittedName>
        <fullName evidence="3">Aminodeoxychorismate/anthranilate synthase component II</fullName>
        <ecNumber evidence="3">4.1.3.27</ecNumber>
    </submittedName>
</protein>
<dbReference type="InterPro" id="IPR017926">
    <property type="entry name" value="GATASE"/>
</dbReference>
<dbReference type="CDD" id="cd01743">
    <property type="entry name" value="GATase1_Anthranilate_Synthase"/>
    <property type="match status" value="1"/>
</dbReference>
<dbReference type="EC" id="4.1.3.27" evidence="3"/>
<dbReference type="PRINTS" id="PR00099">
    <property type="entry name" value="CPSGATASE"/>
</dbReference>